<organism evidence="2 3">
    <name type="scientific">Nephila pilipes</name>
    <name type="common">Giant wood spider</name>
    <name type="synonym">Nephila maculata</name>
    <dbReference type="NCBI Taxonomy" id="299642"/>
    <lineage>
        <taxon>Eukaryota</taxon>
        <taxon>Metazoa</taxon>
        <taxon>Ecdysozoa</taxon>
        <taxon>Arthropoda</taxon>
        <taxon>Chelicerata</taxon>
        <taxon>Arachnida</taxon>
        <taxon>Araneae</taxon>
        <taxon>Araneomorphae</taxon>
        <taxon>Entelegynae</taxon>
        <taxon>Araneoidea</taxon>
        <taxon>Nephilidae</taxon>
        <taxon>Nephila</taxon>
    </lineage>
</organism>
<dbReference type="AlphaFoldDB" id="A0A8X6N6R8"/>
<sequence>MFQKWLIIRQTHRYPLMFKDTSNLRSSTWIWQSYPRRSTSWKESSSTIPTNQRNLVVPVQIFRKGLKVERCRLQGESESLSPSPVPHCKGQSNVVRNRTN</sequence>
<accession>A0A8X6N6R8</accession>
<reference evidence="2" key="1">
    <citation type="submission" date="2020-08" db="EMBL/GenBank/DDBJ databases">
        <title>Multicomponent nature underlies the extraordinary mechanical properties of spider dragline silk.</title>
        <authorList>
            <person name="Kono N."/>
            <person name="Nakamura H."/>
            <person name="Mori M."/>
            <person name="Yoshida Y."/>
            <person name="Ohtoshi R."/>
            <person name="Malay A.D."/>
            <person name="Moran D.A.P."/>
            <person name="Tomita M."/>
            <person name="Numata K."/>
            <person name="Arakawa K."/>
        </authorList>
    </citation>
    <scope>NUCLEOTIDE SEQUENCE</scope>
</reference>
<evidence type="ECO:0000313" key="3">
    <source>
        <dbReference type="Proteomes" id="UP000887013"/>
    </source>
</evidence>
<feature type="region of interest" description="Disordered" evidence="1">
    <location>
        <begin position="76"/>
        <end position="100"/>
    </location>
</feature>
<name>A0A8X6N6R8_NEPPI</name>
<comment type="caution">
    <text evidence="2">The sequence shown here is derived from an EMBL/GenBank/DDBJ whole genome shotgun (WGS) entry which is preliminary data.</text>
</comment>
<keyword evidence="3" id="KW-1185">Reference proteome</keyword>
<gene>
    <name evidence="2" type="ORF">NPIL_447591</name>
</gene>
<dbReference type="EMBL" id="BMAW01054545">
    <property type="protein sequence ID" value="GFS96844.1"/>
    <property type="molecule type" value="Genomic_DNA"/>
</dbReference>
<protein>
    <submittedName>
        <fullName evidence="2">Uncharacterized protein</fullName>
    </submittedName>
</protein>
<dbReference type="Proteomes" id="UP000887013">
    <property type="component" value="Unassembled WGS sequence"/>
</dbReference>
<feature type="compositionally biased region" description="Polar residues" evidence="1">
    <location>
        <begin position="90"/>
        <end position="100"/>
    </location>
</feature>
<evidence type="ECO:0000256" key="1">
    <source>
        <dbReference type="SAM" id="MobiDB-lite"/>
    </source>
</evidence>
<evidence type="ECO:0000313" key="2">
    <source>
        <dbReference type="EMBL" id="GFS96844.1"/>
    </source>
</evidence>
<proteinExistence type="predicted"/>